<proteinExistence type="predicted"/>
<protein>
    <submittedName>
        <fullName evidence="2">GTP-dependent nucleic acid-binding protein EngD</fullName>
    </submittedName>
</protein>
<organism evidence="2 3">
    <name type="scientific">Candidatus Curtissbacteria bacterium GW2011_GWC1_44_33</name>
    <dbReference type="NCBI Taxonomy" id="1618413"/>
    <lineage>
        <taxon>Bacteria</taxon>
        <taxon>Candidatus Curtissiibacteriota</taxon>
    </lineage>
</organism>
<dbReference type="InterPro" id="IPR013029">
    <property type="entry name" value="YchF_C"/>
</dbReference>
<name>A0A0G1M334_9BACT</name>
<dbReference type="AlphaFoldDB" id="A0A0G1M334"/>
<evidence type="ECO:0000313" key="3">
    <source>
        <dbReference type="Proteomes" id="UP000033901"/>
    </source>
</evidence>
<gene>
    <name evidence="2" type="ORF">UW61_C0028G0016</name>
</gene>
<dbReference type="InterPro" id="IPR012675">
    <property type="entry name" value="Beta-grasp_dom_sf"/>
</dbReference>
<dbReference type="EMBL" id="LCIZ01000028">
    <property type="protein sequence ID" value="KKT66339.1"/>
    <property type="molecule type" value="Genomic_DNA"/>
</dbReference>
<comment type="caution">
    <text evidence="2">The sequence shown here is derived from an EMBL/GenBank/DDBJ whole genome shotgun (WGS) entry which is preliminary data.</text>
</comment>
<evidence type="ECO:0000259" key="1">
    <source>
        <dbReference type="Pfam" id="PF06071"/>
    </source>
</evidence>
<sequence>MRSDPEIDRRISGVGVVEFCADIAINTGTPPRTDGLEAKGFIKAEVINVEELLKIGGWRQAKEKGMVRLEGRDYVVQNEDVIEFKIGS</sequence>
<reference evidence="2 3" key="1">
    <citation type="journal article" date="2015" name="Nature">
        <title>rRNA introns, odd ribosomes, and small enigmatic genomes across a large radiation of phyla.</title>
        <authorList>
            <person name="Brown C.T."/>
            <person name="Hug L.A."/>
            <person name="Thomas B.C."/>
            <person name="Sharon I."/>
            <person name="Castelle C.J."/>
            <person name="Singh A."/>
            <person name="Wilkins M.J."/>
            <person name="Williams K.H."/>
            <person name="Banfield J.F."/>
        </authorList>
    </citation>
    <scope>NUCLEOTIDE SEQUENCE [LARGE SCALE GENOMIC DNA]</scope>
</reference>
<evidence type="ECO:0000313" key="2">
    <source>
        <dbReference type="EMBL" id="KKT66339.1"/>
    </source>
</evidence>
<accession>A0A0G1M334</accession>
<dbReference type="SUPFAM" id="SSF81271">
    <property type="entry name" value="TGS-like"/>
    <property type="match status" value="1"/>
</dbReference>
<feature type="domain" description="YchF C-terminal" evidence="1">
    <location>
        <begin position="39"/>
        <end position="86"/>
    </location>
</feature>
<dbReference type="InterPro" id="IPR012676">
    <property type="entry name" value="TGS-like"/>
</dbReference>
<dbReference type="Gene3D" id="3.10.20.30">
    <property type="match status" value="1"/>
</dbReference>
<dbReference type="Proteomes" id="UP000033901">
    <property type="component" value="Unassembled WGS sequence"/>
</dbReference>
<dbReference type="Pfam" id="PF06071">
    <property type="entry name" value="YchF-GTPase_C"/>
    <property type="match status" value="1"/>
</dbReference>